<keyword evidence="3" id="KW-1185">Reference proteome</keyword>
<accession>A0A1R3J341</accession>
<dbReference type="AlphaFoldDB" id="A0A1R3J341"/>
<comment type="caution">
    <text evidence="2">The sequence shown here is derived from an EMBL/GenBank/DDBJ whole genome shotgun (WGS) entry which is preliminary data.</text>
</comment>
<feature type="compositionally biased region" description="Low complexity" evidence="1">
    <location>
        <begin position="122"/>
        <end position="135"/>
    </location>
</feature>
<sequence>MWRTGVEPDNFLDPCYNKDTYMKAYQYSLHPINGAHEWRKLDREKLLPPLIERQKPVRPKKNRRKGPKDKNLRPGTGGRKGTIITCGKCQQQGHNQRSCKNPPKAKVAKKQNQASKGPAEATTTSKGPTNSTTPSKVPPKRVSKATSTRTALPGITIRESIAVSRAQSTPMQSAAPEKAKGKTKIIQPEVRFKKKSTKGMGLYPNKDGTSTFYNAFDFGDSLRGPATGTKRGRTSNADPVGTQESIKKQK</sequence>
<feature type="compositionally biased region" description="Polar residues" evidence="1">
    <location>
        <begin position="88"/>
        <end position="99"/>
    </location>
</feature>
<reference evidence="3" key="1">
    <citation type="submission" date="2013-09" db="EMBL/GenBank/DDBJ databases">
        <title>Corchorus olitorius genome sequencing.</title>
        <authorList>
            <person name="Alam M."/>
            <person name="Haque M.S."/>
            <person name="Islam M.S."/>
            <person name="Emdad E.M."/>
            <person name="Islam M.M."/>
            <person name="Ahmed B."/>
            <person name="Halim A."/>
            <person name="Hossen Q.M.M."/>
            <person name="Hossain M.Z."/>
            <person name="Ahmed R."/>
            <person name="Khan M.M."/>
            <person name="Islam R."/>
            <person name="Rashid M.M."/>
            <person name="Khan S.A."/>
            <person name="Rahman M.S."/>
            <person name="Alam M."/>
            <person name="Yahiya A.S."/>
            <person name="Khan M.S."/>
            <person name="Azam M.S."/>
            <person name="Haque T."/>
            <person name="Lashkar M.Z.H."/>
            <person name="Akhand A.I."/>
            <person name="Morshed G."/>
            <person name="Roy S."/>
            <person name="Uddin K.S."/>
            <person name="Rabeya T."/>
            <person name="Hossain A.S."/>
            <person name="Chowdhury A."/>
            <person name="Snigdha A.R."/>
            <person name="Mortoza M.S."/>
            <person name="Matin S.A."/>
            <person name="Hoque S.M.E."/>
            <person name="Islam M.K."/>
            <person name="Roy D.K."/>
            <person name="Haider R."/>
            <person name="Moosa M.M."/>
            <person name="Elias S.M."/>
            <person name="Hasan A.M."/>
            <person name="Jahan S."/>
            <person name="Shafiuddin M."/>
            <person name="Mahmood N."/>
            <person name="Shommy N.S."/>
        </authorList>
    </citation>
    <scope>NUCLEOTIDE SEQUENCE [LARGE SCALE GENOMIC DNA]</scope>
    <source>
        <strain evidence="3">cv. O-4</strain>
    </source>
</reference>
<dbReference type="OrthoDB" id="1939383at2759"/>
<dbReference type="Proteomes" id="UP000187203">
    <property type="component" value="Unassembled WGS sequence"/>
</dbReference>
<feature type="compositionally biased region" description="Basic residues" evidence="1">
    <location>
        <begin position="56"/>
        <end position="67"/>
    </location>
</feature>
<organism evidence="2 3">
    <name type="scientific">Corchorus olitorius</name>
    <dbReference type="NCBI Taxonomy" id="93759"/>
    <lineage>
        <taxon>Eukaryota</taxon>
        <taxon>Viridiplantae</taxon>
        <taxon>Streptophyta</taxon>
        <taxon>Embryophyta</taxon>
        <taxon>Tracheophyta</taxon>
        <taxon>Spermatophyta</taxon>
        <taxon>Magnoliopsida</taxon>
        <taxon>eudicotyledons</taxon>
        <taxon>Gunneridae</taxon>
        <taxon>Pentapetalae</taxon>
        <taxon>rosids</taxon>
        <taxon>malvids</taxon>
        <taxon>Malvales</taxon>
        <taxon>Malvaceae</taxon>
        <taxon>Grewioideae</taxon>
        <taxon>Apeibeae</taxon>
        <taxon>Corchorus</taxon>
    </lineage>
</organism>
<evidence type="ECO:0000313" key="3">
    <source>
        <dbReference type="Proteomes" id="UP000187203"/>
    </source>
</evidence>
<evidence type="ECO:0008006" key="4">
    <source>
        <dbReference type="Google" id="ProtNLM"/>
    </source>
</evidence>
<protein>
    <recommendedName>
        <fullName evidence="4">Zinc finger, CCHC-type</fullName>
    </recommendedName>
</protein>
<evidence type="ECO:0000313" key="2">
    <source>
        <dbReference type="EMBL" id="OMO89186.1"/>
    </source>
</evidence>
<feature type="region of interest" description="Disordered" evidence="1">
    <location>
        <begin position="219"/>
        <end position="250"/>
    </location>
</feature>
<gene>
    <name evidence="2" type="ORF">COLO4_19872</name>
</gene>
<proteinExistence type="predicted"/>
<feature type="region of interest" description="Disordered" evidence="1">
    <location>
        <begin position="47"/>
        <end position="183"/>
    </location>
</feature>
<evidence type="ECO:0000256" key="1">
    <source>
        <dbReference type="SAM" id="MobiDB-lite"/>
    </source>
</evidence>
<name>A0A1R3J341_9ROSI</name>
<dbReference type="EMBL" id="AWUE01016890">
    <property type="protein sequence ID" value="OMO89186.1"/>
    <property type="molecule type" value="Genomic_DNA"/>
</dbReference>